<gene>
    <name evidence="3" type="primary">SUPT6H_2</name>
    <name evidence="3" type="ORF">Ciccas_014309</name>
</gene>
<dbReference type="PANTHER" id="PTHR10145:SF6">
    <property type="entry name" value="TRANSCRIPTION ELONGATION FACTOR SPT6"/>
    <property type="match status" value="1"/>
</dbReference>
<dbReference type="InterPro" id="IPR035018">
    <property type="entry name" value="Spt6_SH2_C"/>
</dbReference>
<dbReference type="CDD" id="cd09918">
    <property type="entry name" value="SH2_Nterm_SPT6_like"/>
    <property type="match status" value="1"/>
</dbReference>
<keyword evidence="3" id="KW-0648">Protein biosynthesis</keyword>
<dbReference type="Gene3D" id="2.40.50.140">
    <property type="entry name" value="Nucleic acid-binding proteins"/>
    <property type="match status" value="1"/>
</dbReference>
<evidence type="ECO:0000313" key="3">
    <source>
        <dbReference type="EMBL" id="KAL3307184.1"/>
    </source>
</evidence>
<dbReference type="CDD" id="cd09928">
    <property type="entry name" value="SH2_Cterm_SPT6_like"/>
    <property type="match status" value="1"/>
</dbReference>
<organism evidence="3 4">
    <name type="scientific">Cichlidogyrus casuarinus</name>
    <dbReference type="NCBI Taxonomy" id="1844966"/>
    <lineage>
        <taxon>Eukaryota</taxon>
        <taxon>Metazoa</taxon>
        <taxon>Spiralia</taxon>
        <taxon>Lophotrochozoa</taxon>
        <taxon>Platyhelminthes</taxon>
        <taxon>Monogenea</taxon>
        <taxon>Monopisthocotylea</taxon>
        <taxon>Dactylogyridea</taxon>
        <taxon>Ancyrocephalidae</taxon>
        <taxon>Cichlidogyrus</taxon>
    </lineage>
</organism>
<comment type="caution">
    <text evidence="3">The sequence shown here is derived from an EMBL/GenBank/DDBJ whole genome shotgun (WGS) entry which is preliminary data.</text>
</comment>
<dbReference type="Pfam" id="PF14633">
    <property type="entry name" value="SH2_2"/>
    <property type="match status" value="1"/>
</dbReference>
<dbReference type="PROSITE" id="PS50126">
    <property type="entry name" value="S1"/>
    <property type="match status" value="1"/>
</dbReference>
<dbReference type="Proteomes" id="UP001626550">
    <property type="component" value="Unassembled WGS sequence"/>
</dbReference>
<dbReference type="EMBL" id="JBJKFK010008068">
    <property type="protein sequence ID" value="KAL3307184.1"/>
    <property type="molecule type" value="Genomic_DNA"/>
</dbReference>
<dbReference type="Gene3D" id="3.30.505.10">
    <property type="entry name" value="SH2 domain"/>
    <property type="match status" value="2"/>
</dbReference>
<dbReference type="InterPro" id="IPR035019">
    <property type="entry name" value="Spt6_SH2_N"/>
</dbReference>
<name>A0ABD2PIK4_9PLAT</name>
<dbReference type="SUPFAM" id="SSF55550">
    <property type="entry name" value="SH2 domain"/>
    <property type="match status" value="1"/>
</dbReference>
<dbReference type="InterPro" id="IPR017072">
    <property type="entry name" value="TF_Spt6"/>
</dbReference>
<proteinExistence type="predicted"/>
<sequence>VLMENGINGFVPLKLTDLKVDEVMERYPEGSMLQARVTKIDIQRFNVELTCKDLDLKDERNMYRVQKDAYYDYELEASDEQKLREEEEKEKARAQRTPYVNRVIFHPNFKNINFEQTCLLEPSMQPGDVIIRPSSKGSDHLTLSWKVDSGIMTHIDVLEKEKSAPYALGKKLYIRQEEYDDLDEIVARYVQPLSSYLNELLGHKNYRDSKGGNKELLTDILRHDKEAQPERIPYFFSASKSHPGYFFLAYMPNQRPHFEYLSITLEGYKFRRLVFPTLDRLLMWFKENYNDPTYMQAQSARLPPASRTHTHGHKGTPISPGRQRMANSPSKYRHKDGDGDVEYRTPNTYGAMAREYASRLKQTPA</sequence>
<reference evidence="3 4" key="1">
    <citation type="submission" date="2024-11" db="EMBL/GenBank/DDBJ databases">
        <title>Adaptive evolution of stress response genes in parasites aligns with host niche diversity.</title>
        <authorList>
            <person name="Hahn C."/>
            <person name="Resl P."/>
        </authorList>
    </citation>
    <scope>NUCLEOTIDE SEQUENCE [LARGE SCALE GENOMIC DNA]</scope>
    <source>
        <strain evidence="3">EGGRZ-B1_66</strain>
        <tissue evidence="3">Body</tissue>
    </source>
</reference>
<feature type="domain" description="S1 motif" evidence="2">
    <location>
        <begin position="1"/>
        <end position="52"/>
    </location>
</feature>
<dbReference type="GO" id="GO:0003746">
    <property type="term" value="F:translation elongation factor activity"/>
    <property type="evidence" value="ECO:0007669"/>
    <property type="project" value="UniProtKB-KW"/>
</dbReference>
<dbReference type="PANTHER" id="PTHR10145">
    <property type="entry name" value="TRANSCRIPTION ELONGATION FACTOR SPT6"/>
    <property type="match status" value="1"/>
</dbReference>
<dbReference type="InterPro" id="IPR012340">
    <property type="entry name" value="NA-bd_OB-fold"/>
</dbReference>
<dbReference type="InterPro" id="IPR003029">
    <property type="entry name" value="S1_domain"/>
</dbReference>
<dbReference type="AlphaFoldDB" id="A0ABD2PIK4"/>
<dbReference type="InterPro" id="IPR035420">
    <property type="entry name" value="Spt6_SH2"/>
</dbReference>
<accession>A0ABD2PIK4</accession>
<evidence type="ECO:0000256" key="1">
    <source>
        <dbReference type="SAM" id="MobiDB-lite"/>
    </source>
</evidence>
<keyword evidence="3" id="KW-0251">Elongation factor</keyword>
<feature type="non-terminal residue" evidence="3">
    <location>
        <position position="1"/>
    </location>
</feature>
<evidence type="ECO:0000259" key="2">
    <source>
        <dbReference type="PROSITE" id="PS50126"/>
    </source>
</evidence>
<protein>
    <submittedName>
        <fullName evidence="3">Transcription elongation factor SPT6</fullName>
    </submittedName>
</protein>
<keyword evidence="4" id="KW-1185">Reference proteome</keyword>
<dbReference type="InterPro" id="IPR036860">
    <property type="entry name" value="SH2_dom_sf"/>
</dbReference>
<feature type="region of interest" description="Disordered" evidence="1">
    <location>
        <begin position="302"/>
        <end position="348"/>
    </location>
</feature>
<evidence type="ECO:0000313" key="4">
    <source>
        <dbReference type="Proteomes" id="UP001626550"/>
    </source>
</evidence>